<organism evidence="3 4">
    <name type="scientific">Lolliginicoccus lacisalsi</name>
    <dbReference type="NCBI Taxonomy" id="2742202"/>
    <lineage>
        <taxon>Bacteria</taxon>
        <taxon>Bacillati</taxon>
        <taxon>Actinomycetota</taxon>
        <taxon>Actinomycetes</taxon>
        <taxon>Mycobacteriales</taxon>
        <taxon>Hoyosellaceae</taxon>
        <taxon>Lolliginicoccus</taxon>
    </lineage>
</organism>
<accession>A0A927PMR6</accession>
<feature type="chain" id="PRO_5036789148" evidence="1">
    <location>
        <begin position="32"/>
        <end position="269"/>
    </location>
</feature>
<name>A0A927PMR6_9ACTN</name>
<evidence type="ECO:0000256" key="1">
    <source>
        <dbReference type="SAM" id="SignalP"/>
    </source>
</evidence>
<feature type="signal peptide" evidence="1">
    <location>
        <begin position="1"/>
        <end position="31"/>
    </location>
</feature>
<dbReference type="AlphaFoldDB" id="A0A927PMR6"/>
<dbReference type="Gene3D" id="3.40.50.1820">
    <property type="entry name" value="alpha/beta hydrolase"/>
    <property type="match status" value="1"/>
</dbReference>
<dbReference type="Pfam" id="PF12697">
    <property type="entry name" value="Abhydrolase_6"/>
    <property type="match status" value="1"/>
</dbReference>
<keyword evidence="3" id="KW-0378">Hydrolase</keyword>
<proteinExistence type="predicted"/>
<dbReference type="PANTHER" id="PTHR37017:SF11">
    <property type="entry name" value="ESTERASE_LIPASE_THIOESTERASE DOMAIN-CONTAINING PROTEIN"/>
    <property type="match status" value="1"/>
</dbReference>
<dbReference type="GO" id="GO:0016787">
    <property type="term" value="F:hydrolase activity"/>
    <property type="evidence" value="ECO:0007669"/>
    <property type="project" value="UniProtKB-KW"/>
</dbReference>
<evidence type="ECO:0000313" key="4">
    <source>
        <dbReference type="Proteomes" id="UP000642993"/>
    </source>
</evidence>
<sequence length="269" mass="28418">MIARRARSLLIAFLAGIATLAGVPAVGSAQAPPTVVLVHGAFSDKTSWAAVEDTLRGTGYRAIAVDNPLRGPAHDTAALNAVLDTVDGPVVLAGHSYGGVVITNTTHPSVEALVYVAGIAPVPGEPAQLTIDPIRYPEGKLLPPVVQPRIVSDDTNLLGTNIDLVIDPDRFREAFAADLPEQQARELAENQRSFALTANLEPVTHAAWQTVPSWYVIPRQDMAVPTRAQRVMAERAGATATEVDGAHAIHISRPDVVAETIMDAASSTR</sequence>
<reference evidence="3" key="1">
    <citation type="submission" date="2020-09" db="EMBL/GenBank/DDBJ databases">
        <title>Hoyosella lacisalsi sp. nov., a halotolerant actinobacterium isolated from soil of Lake Gudzhirganskoe.</title>
        <authorList>
            <person name="Yang Q."/>
            <person name="Guo P.Y."/>
            <person name="Liu S.W."/>
            <person name="Li F.N."/>
            <person name="Sun C.H."/>
        </authorList>
    </citation>
    <scope>NUCLEOTIDE SEQUENCE</scope>
    <source>
        <strain evidence="3">G463</strain>
    </source>
</reference>
<dbReference type="PANTHER" id="PTHR37017">
    <property type="entry name" value="AB HYDROLASE-1 DOMAIN-CONTAINING PROTEIN-RELATED"/>
    <property type="match status" value="1"/>
</dbReference>
<keyword evidence="1" id="KW-0732">Signal</keyword>
<comment type="caution">
    <text evidence="3">The sequence shown here is derived from an EMBL/GenBank/DDBJ whole genome shotgun (WGS) entry which is preliminary data.</text>
</comment>
<dbReference type="InterPro" id="IPR029058">
    <property type="entry name" value="AB_hydrolase_fold"/>
</dbReference>
<dbReference type="SUPFAM" id="SSF53474">
    <property type="entry name" value="alpha/beta-Hydrolases"/>
    <property type="match status" value="1"/>
</dbReference>
<dbReference type="Proteomes" id="UP000642993">
    <property type="component" value="Unassembled WGS sequence"/>
</dbReference>
<keyword evidence="4" id="KW-1185">Reference proteome</keyword>
<feature type="domain" description="AB hydrolase-1" evidence="2">
    <location>
        <begin position="35"/>
        <end position="259"/>
    </location>
</feature>
<dbReference type="RefSeq" id="WP_192039445.1">
    <property type="nucleotide sequence ID" value="NZ_JACYWE010000006.1"/>
</dbReference>
<dbReference type="InterPro" id="IPR000073">
    <property type="entry name" value="AB_hydrolase_1"/>
</dbReference>
<protein>
    <submittedName>
        <fullName evidence="3">Alpha/beta hydrolase</fullName>
    </submittedName>
</protein>
<evidence type="ECO:0000313" key="3">
    <source>
        <dbReference type="EMBL" id="MBD8506977.1"/>
    </source>
</evidence>
<dbReference type="InterPro" id="IPR052897">
    <property type="entry name" value="Sec-Metab_Biosynth_Hydrolase"/>
</dbReference>
<dbReference type="EMBL" id="JACYWE010000006">
    <property type="protein sequence ID" value="MBD8506977.1"/>
    <property type="molecule type" value="Genomic_DNA"/>
</dbReference>
<gene>
    <name evidence="3" type="ORF">HT102_10795</name>
</gene>
<evidence type="ECO:0000259" key="2">
    <source>
        <dbReference type="Pfam" id="PF12697"/>
    </source>
</evidence>